<dbReference type="Pfam" id="PF00072">
    <property type="entry name" value="Response_reg"/>
    <property type="match status" value="1"/>
</dbReference>
<dbReference type="Pfam" id="PF00486">
    <property type="entry name" value="Trans_reg_C"/>
    <property type="match status" value="1"/>
</dbReference>
<dbReference type="CDD" id="cd00383">
    <property type="entry name" value="trans_reg_C"/>
    <property type="match status" value="1"/>
</dbReference>
<dbReference type="SMART" id="SM00448">
    <property type="entry name" value="REC"/>
    <property type="match status" value="1"/>
</dbReference>
<comment type="caution">
    <text evidence="6">The sequence shown here is derived from an EMBL/GenBank/DDBJ whole genome shotgun (WGS) entry which is preliminary data.</text>
</comment>
<dbReference type="GO" id="GO:0000976">
    <property type="term" value="F:transcription cis-regulatory region binding"/>
    <property type="evidence" value="ECO:0007669"/>
    <property type="project" value="TreeGrafter"/>
</dbReference>
<dbReference type="Gene3D" id="3.40.50.2300">
    <property type="match status" value="1"/>
</dbReference>
<evidence type="ECO:0000256" key="1">
    <source>
        <dbReference type="ARBA" id="ARBA00023125"/>
    </source>
</evidence>
<dbReference type="PROSITE" id="PS51755">
    <property type="entry name" value="OMPR_PHOB"/>
    <property type="match status" value="1"/>
</dbReference>
<evidence type="ECO:0000313" key="7">
    <source>
        <dbReference type="Proteomes" id="UP000634004"/>
    </source>
</evidence>
<dbReference type="RefSeq" id="WP_189495079.1">
    <property type="nucleotide sequence ID" value="NZ_BMZH01000002.1"/>
</dbReference>
<feature type="DNA-binding region" description="OmpR/PhoB-type" evidence="3">
    <location>
        <begin position="128"/>
        <end position="226"/>
    </location>
</feature>
<evidence type="ECO:0000259" key="4">
    <source>
        <dbReference type="PROSITE" id="PS50110"/>
    </source>
</evidence>
<dbReference type="Proteomes" id="UP000634004">
    <property type="component" value="Unassembled WGS sequence"/>
</dbReference>
<dbReference type="PROSITE" id="PS50110">
    <property type="entry name" value="RESPONSE_REGULATORY"/>
    <property type="match status" value="1"/>
</dbReference>
<feature type="modified residue" description="4-aspartylphosphate" evidence="2">
    <location>
        <position position="54"/>
    </location>
</feature>
<dbReference type="PANTHER" id="PTHR48111:SF76">
    <property type="entry name" value="TWO-COMPONENT RESPONSE REGULATOR"/>
    <property type="match status" value="1"/>
</dbReference>
<dbReference type="GO" id="GO:0006355">
    <property type="term" value="P:regulation of DNA-templated transcription"/>
    <property type="evidence" value="ECO:0007669"/>
    <property type="project" value="InterPro"/>
</dbReference>
<dbReference type="GO" id="GO:0000156">
    <property type="term" value="F:phosphorelay response regulator activity"/>
    <property type="evidence" value="ECO:0007669"/>
    <property type="project" value="TreeGrafter"/>
</dbReference>
<evidence type="ECO:0000313" key="6">
    <source>
        <dbReference type="EMBL" id="GHA84770.1"/>
    </source>
</evidence>
<reference evidence="6" key="1">
    <citation type="journal article" date="2014" name="Int. J. Syst. Evol. Microbiol.">
        <title>Complete genome sequence of Corynebacterium casei LMG S-19264T (=DSM 44701T), isolated from a smear-ripened cheese.</title>
        <authorList>
            <consortium name="US DOE Joint Genome Institute (JGI-PGF)"/>
            <person name="Walter F."/>
            <person name="Albersmeier A."/>
            <person name="Kalinowski J."/>
            <person name="Ruckert C."/>
        </authorList>
    </citation>
    <scope>NUCLEOTIDE SEQUENCE</scope>
    <source>
        <strain evidence="6">KCTC 32513</strain>
    </source>
</reference>
<dbReference type="InterPro" id="IPR016032">
    <property type="entry name" value="Sig_transdc_resp-reg_C-effctor"/>
</dbReference>
<dbReference type="InterPro" id="IPR039420">
    <property type="entry name" value="WalR-like"/>
</dbReference>
<feature type="domain" description="OmpR/PhoB-type" evidence="5">
    <location>
        <begin position="128"/>
        <end position="226"/>
    </location>
</feature>
<keyword evidence="2" id="KW-0597">Phosphoprotein</keyword>
<evidence type="ECO:0000259" key="5">
    <source>
        <dbReference type="PROSITE" id="PS51755"/>
    </source>
</evidence>
<evidence type="ECO:0000256" key="2">
    <source>
        <dbReference type="PROSITE-ProRule" id="PRU00169"/>
    </source>
</evidence>
<name>A0A8J3CQ72_9PROT</name>
<keyword evidence="1 3" id="KW-0238">DNA-binding</keyword>
<protein>
    <submittedName>
        <fullName evidence="6">DNA-binding response regulator</fullName>
    </submittedName>
</protein>
<dbReference type="InterPro" id="IPR036388">
    <property type="entry name" value="WH-like_DNA-bd_sf"/>
</dbReference>
<dbReference type="SMART" id="SM00862">
    <property type="entry name" value="Trans_reg_C"/>
    <property type="match status" value="1"/>
</dbReference>
<dbReference type="PANTHER" id="PTHR48111">
    <property type="entry name" value="REGULATOR OF RPOS"/>
    <property type="match status" value="1"/>
</dbReference>
<dbReference type="GO" id="GO:0005829">
    <property type="term" value="C:cytosol"/>
    <property type="evidence" value="ECO:0007669"/>
    <property type="project" value="TreeGrafter"/>
</dbReference>
<dbReference type="SUPFAM" id="SSF46894">
    <property type="entry name" value="C-terminal effector domain of the bipartite response regulators"/>
    <property type="match status" value="1"/>
</dbReference>
<feature type="domain" description="Response regulatory" evidence="4">
    <location>
        <begin position="5"/>
        <end position="119"/>
    </location>
</feature>
<keyword evidence="7" id="KW-1185">Reference proteome</keyword>
<sequence length="230" mass="25650">MRSKTVLVVEDTPDIAAHIVAILDAANWQVVLETCGATGLARAKAQYFDILIFDRMLPDAEGLDLVETLRNAGIETPVLMLTALGNSENKIEGYERGADDYLAKPFEPAELVARTEALLRRATGTVRRDLQVFSDLEVHRKARTAHRSGKHLKLSPKEFDLLLYFIDNEGALITRDMLLRDVWNLSFDPGTNVVDVNIGRMRRKLDENSDAPLLETVRGLGYRFGVLSDG</sequence>
<dbReference type="Gene3D" id="1.10.10.10">
    <property type="entry name" value="Winged helix-like DNA-binding domain superfamily/Winged helix DNA-binding domain"/>
    <property type="match status" value="1"/>
</dbReference>
<gene>
    <name evidence="6" type="ORF">GCM10009069_04860</name>
</gene>
<dbReference type="GO" id="GO:0032993">
    <property type="term" value="C:protein-DNA complex"/>
    <property type="evidence" value="ECO:0007669"/>
    <property type="project" value="TreeGrafter"/>
</dbReference>
<dbReference type="InterPro" id="IPR001789">
    <property type="entry name" value="Sig_transdc_resp-reg_receiver"/>
</dbReference>
<dbReference type="InterPro" id="IPR001867">
    <property type="entry name" value="OmpR/PhoB-type_DNA-bd"/>
</dbReference>
<dbReference type="Gene3D" id="6.10.250.690">
    <property type="match status" value="1"/>
</dbReference>
<evidence type="ECO:0000256" key="3">
    <source>
        <dbReference type="PROSITE-ProRule" id="PRU01091"/>
    </source>
</evidence>
<reference evidence="6" key="2">
    <citation type="submission" date="2020-09" db="EMBL/GenBank/DDBJ databases">
        <authorList>
            <person name="Sun Q."/>
            <person name="Kim S."/>
        </authorList>
    </citation>
    <scope>NUCLEOTIDE SEQUENCE</scope>
    <source>
        <strain evidence="6">KCTC 32513</strain>
    </source>
</reference>
<dbReference type="EMBL" id="BMZH01000002">
    <property type="protein sequence ID" value="GHA84770.1"/>
    <property type="molecule type" value="Genomic_DNA"/>
</dbReference>
<dbReference type="InterPro" id="IPR011006">
    <property type="entry name" value="CheY-like_superfamily"/>
</dbReference>
<proteinExistence type="predicted"/>
<dbReference type="AlphaFoldDB" id="A0A8J3CQ72"/>
<accession>A0A8J3CQ72</accession>
<dbReference type="SUPFAM" id="SSF52172">
    <property type="entry name" value="CheY-like"/>
    <property type="match status" value="1"/>
</dbReference>
<organism evidence="6 7">
    <name type="scientific">Algimonas arctica</name>
    <dbReference type="NCBI Taxonomy" id="1479486"/>
    <lineage>
        <taxon>Bacteria</taxon>
        <taxon>Pseudomonadati</taxon>
        <taxon>Pseudomonadota</taxon>
        <taxon>Alphaproteobacteria</taxon>
        <taxon>Maricaulales</taxon>
        <taxon>Robiginitomaculaceae</taxon>
        <taxon>Algimonas</taxon>
    </lineage>
</organism>